<dbReference type="GO" id="GO:0016020">
    <property type="term" value="C:membrane"/>
    <property type="evidence" value="ECO:0007669"/>
    <property type="project" value="InterPro"/>
</dbReference>
<feature type="transmembrane region" description="Helical" evidence="17">
    <location>
        <begin position="7"/>
        <end position="25"/>
    </location>
</feature>
<dbReference type="Proteomes" id="UP000002280">
    <property type="component" value="Chromosome 3"/>
</dbReference>
<evidence type="ECO:0000256" key="12">
    <source>
        <dbReference type="ARBA" id="ARBA00048800"/>
    </source>
</evidence>
<evidence type="ECO:0000256" key="17">
    <source>
        <dbReference type="SAM" id="Phobius"/>
    </source>
</evidence>
<evidence type="ECO:0000256" key="3">
    <source>
        <dbReference type="ARBA" id="ARBA00009300"/>
    </source>
</evidence>
<evidence type="ECO:0000256" key="8">
    <source>
        <dbReference type="ARBA" id="ARBA00047427"/>
    </source>
</evidence>
<dbReference type="PANTHER" id="PTHR10989">
    <property type="entry name" value="ANDROGEN-INDUCED PROTEIN 1-RELATED"/>
    <property type="match status" value="1"/>
</dbReference>
<dbReference type="eggNOG" id="KOG3989">
    <property type="taxonomic scope" value="Eukaryota"/>
</dbReference>
<evidence type="ECO:0000256" key="10">
    <source>
        <dbReference type="ARBA" id="ARBA00048680"/>
    </source>
</evidence>
<feature type="transmembrane region" description="Helical" evidence="17">
    <location>
        <begin position="178"/>
        <end position="197"/>
    </location>
</feature>
<comment type="catalytic activity">
    <reaction evidence="1">
        <text>9-(9Z-hexadecenoyloxy)-octadecanoate + H2O = (9Z)-hexadecenoate + 9-hydroxy-octadecanoate + H(+)</text>
        <dbReference type="Rhea" id="RHEA:52068"/>
        <dbReference type="ChEBI" id="CHEBI:15377"/>
        <dbReference type="ChEBI" id="CHEBI:15378"/>
        <dbReference type="ChEBI" id="CHEBI:32372"/>
        <dbReference type="ChEBI" id="CHEBI:136286"/>
        <dbReference type="ChEBI" id="CHEBI:136309"/>
    </reaction>
    <physiologicalReaction direction="left-to-right" evidence="1">
        <dbReference type="Rhea" id="RHEA:52069"/>
    </physiologicalReaction>
</comment>
<comment type="catalytic activity">
    <reaction evidence="12">
        <text>9-(9Z-octadecenoyloxy)-octadecanoate + H2O = 9-hydroxy-octadecanoate + (9Z)-octadecenoate + H(+)</text>
        <dbReference type="Rhea" id="RHEA:52048"/>
        <dbReference type="ChEBI" id="CHEBI:15377"/>
        <dbReference type="ChEBI" id="CHEBI:15378"/>
        <dbReference type="ChEBI" id="CHEBI:30823"/>
        <dbReference type="ChEBI" id="CHEBI:136282"/>
        <dbReference type="ChEBI" id="CHEBI:136286"/>
    </reaction>
    <physiologicalReaction direction="left-to-right" evidence="12">
        <dbReference type="Rhea" id="RHEA:52049"/>
    </physiologicalReaction>
</comment>
<reference evidence="18 19" key="1">
    <citation type="journal article" date="2007" name="Nature">
        <title>Genome of the marsupial Monodelphis domestica reveals innovation in non-coding sequences.</title>
        <authorList>
            <person name="Mikkelsen T.S."/>
            <person name="Wakefield M.J."/>
            <person name="Aken B."/>
            <person name="Amemiya C.T."/>
            <person name="Chang J.L."/>
            <person name="Duke S."/>
            <person name="Garber M."/>
            <person name="Gentles A.J."/>
            <person name="Goodstadt L."/>
            <person name="Heger A."/>
            <person name="Jurka J."/>
            <person name="Kamal M."/>
            <person name="Mauceli E."/>
            <person name="Searle S.M."/>
            <person name="Sharpe T."/>
            <person name="Baker M.L."/>
            <person name="Batzer M.A."/>
            <person name="Benos P.V."/>
            <person name="Belov K."/>
            <person name="Clamp M."/>
            <person name="Cook A."/>
            <person name="Cuff J."/>
            <person name="Das R."/>
            <person name="Davidow L."/>
            <person name="Deakin J.E."/>
            <person name="Fazzari M.J."/>
            <person name="Glass J.L."/>
            <person name="Grabherr M."/>
            <person name="Greally J.M."/>
            <person name="Gu W."/>
            <person name="Hore T.A."/>
            <person name="Huttley G.A."/>
            <person name="Kleber M."/>
            <person name="Jirtle R.L."/>
            <person name="Koina E."/>
            <person name="Lee J.T."/>
            <person name="Mahony S."/>
            <person name="Marra M.A."/>
            <person name="Miller R.D."/>
            <person name="Nicholls R.D."/>
            <person name="Oda M."/>
            <person name="Papenfuss A.T."/>
            <person name="Parra Z.E."/>
            <person name="Pollock D.D."/>
            <person name="Ray D.A."/>
            <person name="Schein J.E."/>
            <person name="Speed T.P."/>
            <person name="Thompson K."/>
            <person name="VandeBerg J.L."/>
            <person name="Wade C.M."/>
            <person name="Walker J.A."/>
            <person name="Waters P.D."/>
            <person name="Webber C."/>
            <person name="Weidman J.R."/>
            <person name="Xie X."/>
            <person name="Zody M.C."/>
            <person name="Baldwin J."/>
            <person name="Abdouelleil A."/>
            <person name="Abdulkadir J."/>
            <person name="Abebe A."/>
            <person name="Abera B."/>
            <person name="Abreu J."/>
            <person name="Acer S.C."/>
            <person name="Aftuck L."/>
            <person name="Alexander A."/>
            <person name="An P."/>
            <person name="Anderson E."/>
            <person name="Anderson S."/>
            <person name="Arachi H."/>
            <person name="Azer M."/>
            <person name="Bachantsang P."/>
            <person name="Barry A."/>
            <person name="Bayul T."/>
            <person name="Berlin A."/>
            <person name="Bessette D."/>
            <person name="Bloom T."/>
            <person name="Bloom T."/>
            <person name="Boguslavskiy L."/>
            <person name="Bonnet C."/>
            <person name="Boukhgalter B."/>
            <person name="Bourzgui I."/>
            <person name="Brown A."/>
            <person name="Cahill P."/>
            <person name="Channer S."/>
            <person name="Cheshatsang Y."/>
            <person name="Chuda L."/>
            <person name="Citroen M."/>
            <person name="Collymore A."/>
            <person name="Cooke P."/>
            <person name="Costello M."/>
            <person name="D'Aco K."/>
            <person name="Daza R."/>
            <person name="De Haan G."/>
            <person name="DeGray S."/>
            <person name="DeMaso C."/>
            <person name="Dhargay N."/>
            <person name="Dooley K."/>
            <person name="Dooley E."/>
            <person name="Doricent M."/>
            <person name="Dorje P."/>
            <person name="Dorjee K."/>
            <person name="Dupes A."/>
            <person name="Elong R."/>
            <person name="Falk J."/>
            <person name="Farina A."/>
            <person name="Faro S."/>
            <person name="Ferguson D."/>
            <person name="Fisher S."/>
            <person name="Foley C.D."/>
            <person name="Franke A."/>
            <person name="Friedrich D."/>
            <person name="Gadbois L."/>
            <person name="Gearin G."/>
            <person name="Gearin C.R."/>
            <person name="Giannoukos G."/>
            <person name="Goode T."/>
            <person name="Graham J."/>
            <person name="Grandbois E."/>
            <person name="Grewal S."/>
            <person name="Gyaltsen K."/>
            <person name="Hafez N."/>
            <person name="Hagos B."/>
            <person name="Hall J."/>
            <person name="Henson C."/>
            <person name="Hollinger A."/>
            <person name="Honan T."/>
            <person name="Huard M.D."/>
            <person name="Hughes L."/>
            <person name="Hurhula B."/>
            <person name="Husby M.E."/>
            <person name="Kamat A."/>
            <person name="Kanga B."/>
            <person name="Kashin S."/>
            <person name="Khazanovich D."/>
            <person name="Kisner P."/>
            <person name="Lance K."/>
            <person name="Lara M."/>
            <person name="Lee W."/>
            <person name="Lennon N."/>
            <person name="Letendre F."/>
            <person name="LeVine R."/>
            <person name="Lipovsky A."/>
            <person name="Liu X."/>
            <person name="Liu J."/>
            <person name="Liu S."/>
            <person name="Lokyitsang T."/>
            <person name="Lokyitsang Y."/>
            <person name="Lubonja R."/>
            <person name="Lui A."/>
            <person name="MacDonald P."/>
            <person name="Magnisalis V."/>
            <person name="Maru K."/>
            <person name="Matthews C."/>
            <person name="McCusker W."/>
            <person name="McDonough S."/>
            <person name="Mehta T."/>
            <person name="Meldrim J."/>
            <person name="Meneus L."/>
            <person name="Mihai O."/>
            <person name="Mihalev A."/>
            <person name="Mihova T."/>
            <person name="Mittelman R."/>
            <person name="Mlenga V."/>
            <person name="Montmayeur A."/>
            <person name="Mulrain L."/>
            <person name="Navidi A."/>
            <person name="Naylor J."/>
            <person name="Negash T."/>
            <person name="Nguyen T."/>
            <person name="Nguyen N."/>
            <person name="Nicol R."/>
            <person name="Norbu C."/>
            <person name="Norbu N."/>
            <person name="Novod N."/>
            <person name="O'Neill B."/>
            <person name="Osman S."/>
            <person name="Markiewicz E."/>
            <person name="Oyono O.L."/>
            <person name="Patti C."/>
            <person name="Phunkhang P."/>
            <person name="Pierre F."/>
            <person name="Priest M."/>
            <person name="Raghuraman S."/>
            <person name="Rege F."/>
            <person name="Reyes R."/>
            <person name="Rise C."/>
            <person name="Rogov P."/>
            <person name="Ross K."/>
            <person name="Ryan E."/>
            <person name="Settipalli S."/>
            <person name="Shea T."/>
            <person name="Sherpa N."/>
            <person name="Shi L."/>
            <person name="Shih D."/>
            <person name="Sparrow T."/>
            <person name="Spaulding J."/>
            <person name="Stalker J."/>
            <person name="Stange-Thomann N."/>
            <person name="Stavropoulos S."/>
            <person name="Stone C."/>
            <person name="Strader C."/>
            <person name="Tesfaye S."/>
            <person name="Thomson T."/>
            <person name="Thoulutsang Y."/>
            <person name="Thoulutsang D."/>
            <person name="Topham K."/>
            <person name="Topping I."/>
            <person name="Tsamla T."/>
            <person name="Vassiliev H."/>
            <person name="Vo A."/>
            <person name="Wangchuk T."/>
            <person name="Wangdi T."/>
            <person name="Weiand M."/>
            <person name="Wilkinson J."/>
            <person name="Wilson A."/>
            <person name="Yadav S."/>
            <person name="Young G."/>
            <person name="Yu Q."/>
            <person name="Zembek L."/>
            <person name="Zhong D."/>
            <person name="Zimmer A."/>
            <person name="Zwirko Z."/>
            <person name="Jaffe D.B."/>
            <person name="Alvarez P."/>
            <person name="Brockman W."/>
            <person name="Butler J."/>
            <person name="Chin C."/>
            <person name="Gnerre S."/>
            <person name="MacCallum I."/>
            <person name="Graves J.A."/>
            <person name="Ponting C.P."/>
            <person name="Breen M."/>
            <person name="Samollow P.B."/>
            <person name="Lander E.S."/>
            <person name="Lindblad-Toh K."/>
        </authorList>
    </citation>
    <scope>NUCLEOTIDE SEQUENCE [LARGE SCALE GENOMIC DNA]</scope>
</reference>
<keyword evidence="6 17" id="KW-0472">Membrane</keyword>
<evidence type="ECO:0008006" key="20">
    <source>
        <dbReference type="Google" id="ProtNLM"/>
    </source>
</evidence>
<dbReference type="InterPro" id="IPR006838">
    <property type="entry name" value="ADTRP_AIG1"/>
</dbReference>
<comment type="catalytic activity">
    <reaction evidence="14">
        <text>13-(9Z-octadecenoyloxy)-octadecanoate + H2O = 13-hydroxy-octadecanoate + (9Z)-octadecenoate + H(+)</text>
        <dbReference type="Rhea" id="RHEA:52064"/>
        <dbReference type="ChEBI" id="CHEBI:15377"/>
        <dbReference type="ChEBI" id="CHEBI:15378"/>
        <dbReference type="ChEBI" id="CHEBI:30823"/>
        <dbReference type="ChEBI" id="CHEBI:136303"/>
        <dbReference type="ChEBI" id="CHEBI:136304"/>
    </reaction>
    <physiologicalReaction direction="left-to-right" evidence="14">
        <dbReference type="Rhea" id="RHEA:52065"/>
    </physiologicalReaction>
</comment>
<evidence type="ECO:0000256" key="13">
    <source>
        <dbReference type="ARBA" id="ARBA00049221"/>
    </source>
</evidence>
<evidence type="ECO:0000256" key="1">
    <source>
        <dbReference type="ARBA" id="ARBA00000923"/>
    </source>
</evidence>
<sequence>MARTFVSIYHFLVWGWYIFINFYISFQLSKQQIPKARQYGSQWRYLTVLNLFLQTIFYGIAFLYDVMKGVKRKEDIKWIAAFRDFLFSVLALPLSSVVFMIFWVLFLLDRELVYPKTLDEVFPKWFNHAMHTTVLPISLTEVFINHHQYHPGKRDLLLKIYSVTKEWVYPILAKLSPVNLAVFFFAAYLLLVCFYFLGEHLNQQIWGGGGLLKPQSQGNQL</sequence>
<comment type="catalytic activity">
    <reaction evidence="15">
        <text>13-(9Z-hexadecenoyloxy)-octadecanoate + H2O = 13-hydroxy-octadecanoate + (9Z)-hexadecenoate + H(+)</text>
        <dbReference type="Rhea" id="RHEA:52076"/>
        <dbReference type="ChEBI" id="CHEBI:15377"/>
        <dbReference type="ChEBI" id="CHEBI:15378"/>
        <dbReference type="ChEBI" id="CHEBI:32372"/>
        <dbReference type="ChEBI" id="CHEBI:136304"/>
        <dbReference type="ChEBI" id="CHEBI:136315"/>
    </reaction>
    <physiologicalReaction direction="left-to-right" evidence="15">
        <dbReference type="Rhea" id="RHEA:52077"/>
    </physiologicalReaction>
</comment>
<comment type="catalytic activity">
    <reaction evidence="10">
        <text>12-octadecanoyloxy-octadecanoate + H2O = 12-hydroxyoctadecanoate + octadecanoate + H(+)</text>
        <dbReference type="Rhea" id="RHEA:52080"/>
        <dbReference type="ChEBI" id="CHEBI:15377"/>
        <dbReference type="ChEBI" id="CHEBI:15378"/>
        <dbReference type="ChEBI" id="CHEBI:25629"/>
        <dbReference type="ChEBI" id="CHEBI:84201"/>
        <dbReference type="ChEBI" id="CHEBI:136330"/>
    </reaction>
    <physiologicalReaction direction="left-to-right" evidence="10">
        <dbReference type="Rhea" id="RHEA:52081"/>
    </physiologicalReaction>
</comment>
<evidence type="ECO:0000313" key="18">
    <source>
        <dbReference type="Ensembl" id="ENSMODP00000013209.3"/>
    </source>
</evidence>
<protein>
    <recommendedName>
        <fullName evidence="20">Androgen dependent TFPI regulating protein</fullName>
    </recommendedName>
</protein>
<reference evidence="18" key="3">
    <citation type="submission" date="2025-09" db="UniProtKB">
        <authorList>
            <consortium name="Ensembl"/>
        </authorList>
    </citation>
    <scope>IDENTIFICATION</scope>
</reference>
<dbReference type="FunCoup" id="F6ZF01">
    <property type="interactions" value="20"/>
</dbReference>
<evidence type="ECO:0000256" key="14">
    <source>
        <dbReference type="ARBA" id="ARBA00049296"/>
    </source>
</evidence>
<dbReference type="GeneTree" id="ENSGT00940000158284"/>
<feature type="transmembrane region" description="Helical" evidence="17">
    <location>
        <begin position="45"/>
        <end position="64"/>
    </location>
</feature>
<comment type="catalytic activity">
    <reaction evidence="11">
        <text>12-(9Z-octadecenoyloxy)-octadecanoate + H2O = 12-hydroxyoctadecanoate + (9Z)-octadecenoate + H(+)</text>
        <dbReference type="Rhea" id="RHEA:52060"/>
        <dbReference type="ChEBI" id="CHEBI:15377"/>
        <dbReference type="ChEBI" id="CHEBI:15378"/>
        <dbReference type="ChEBI" id="CHEBI:30823"/>
        <dbReference type="ChEBI" id="CHEBI:84201"/>
        <dbReference type="ChEBI" id="CHEBI:136302"/>
    </reaction>
    <physiologicalReaction direction="left-to-right" evidence="11">
        <dbReference type="Rhea" id="RHEA:52061"/>
    </physiologicalReaction>
</comment>
<dbReference type="PANTHER" id="PTHR10989:SF17">
    <property type="entry name" value="ANDROGEN-DEPENDENT TFPI-REGULATING PROTEIN"/>
    <property type="match status" value="1"/>
</dbReference>
<evidence type="ECO:0000313" key="19">
    <source>
        <dbReference type="Proteomes" id="UP000002280"/>
    </source>
</evidence>
<keyword evidence="4 17" id="KW-0812">Transmembrane</keyword>
<evidence type="ECO:0000256" key="5">
    <source>
        <dbReference type="ARBA" id="ARBA00022989"/>
    </source>
</evidence>
<comment type="similarity">
    <text evidence="3">Belongs to the AIG1 family.</text>
</comment>
<dbReference type="GO" id="GO:0012505">
    <property type="term" value="C:endomembrane system"/>
    <property type="evidence" value="ECO:0000318"/>
    <property type="project" value="GO_Central"/>
</dbReference>
<accession>F6ZF01</accession>
<comment type="catalytic activity">
    <reaction evidence="9">
        <text>9-hexadecanoyloxy-octadecanoate + H2O = 9-hydroxy-octadecanoate + hexadecanoate + H(+)</text>
        <dbReference type="Rhea" id="RHEA:52052"/>
        <dbReference type="ChEBI" id="CHEBI:7896"/>
        <dbReference type="ChEBI" id="CHEBI:15377"/>
        <dbReference type="ChEBI" id="CHEBI:15378"/>
        <dbReference type="ChEBI" id="CHEBI:83670"/>
        <dbReference type="ChEBI" id="CHEBI:136286"/>
    </reaction>
    <physiologicalReaction direction="left-to-right" evidence="9">
        <dbReference type="Rhea" id="RHEA:52053"/>
    </physiologicalReaction>
</comment>
<evidence type="ECO:0000256" key="6">
    <source>
        <dbReference type="ARBA" id="ARBA00023136"/>
    </source>
</evidence>
<keyword evidence="19" id="KW-1185">Reference proteome</keyword>
<comment type="catalytic activity">
    <reaction evidence="13">
        <text>9-octadecanoyloxy-octadecanoate + H2O = 9-hydroxy-octadecanoate + octadecanoate + H(+)</text>
        <dbReference type="Rhea" id="RHEA:52096"/>
        <dbReference type="ChEBI" id="CHEBI:15377"/>
        <dbReference type="ChEBI" id="CHEBI:15378"/>
        <dbReference type="ChEBI" id="CHEBI:25629"/>
        <dbReference type="ChEBI" id="CHEBI:136286"/>
        <dbReference type="ChEBI" id="CHEBI:136373"/>
    </reaction>
    <physiologicalReaction direction="left-to-right" evidence="13">
        <dbReference type="Rhea" id="RHEA:52097"/>
    </physiologicalReaction>
</comment>
<dbReference type="Bgee" id="ENSMODG00000010539">
    <property type="expression patterns" value="Expressed in ovary and 2 other cell types or tissues"/>
</dbReference>
<dbReference type="HOGENOM" id="CLU_073346_2_0_1"/>
<comment type="catalytic activity">
    <reaction evidence="16">
        <text>12-(9Z-hexadecenoyloxy)-octadecanoate + H2O = 12-hydroxyoctadecanoate + (9Z)-hexadecenoate + H(+)</text>
        <dbReference type="Rhea" id="RHEA:52072"/>
        <dbReference type="ChEBI" id="CHEBI:15377"/>
        <dbReference type="ChEBI" id="CHEBI:15378"/>
        <dbReference type="ChEBI" id="CHEBI:32372"/>
        <dbReference type="ChEBI" id="CHEBI:84201"/>
        <dbReference type="ChEBI" id="CHEBI:136312"/>
    </reaction>
    <physiologicalReaction direction="left-to-right" evidence="16">
        <dbReference type="Rhea" id="RHEA:52073"/>
    </physiologicalReaction>
</comment>
<dbReference type="OMA" id="AFFPPWI"/>
<evidence type="ECO:0000256" key="2">
    <source>
        <dbReference type="ARBA" id="ARBA00004127"/>
    </source>
</evidence>
<organism evidence="18 19">
    <name type="scientific">Monodelphis domestica</name>
    <name type="common">Gray short-tailed opossum</name>
    <dbReference type="NCBI Taxonomy" id="13616"/>
    <lineage>
        <taxon>Eukaryota</taxon>
        <taxon>Metazoa</taxon>
        <taxon>Chordata</taxon>
        <taxon>Craniata</taxon>
        <taxon>Vertebrata</taxon>
        <taxon>Euteleostomi</taxon>
        <taxon>Mammalia</taxon>
        <taxon>Metatheria</taxon>
        <taxon>Didelphimorphia</taxon>
        <taxon>Didelphidae</taxon>
        <taxon>Monodelphis</taxon>
    </lineage>
</organism>
<evidence type="ECO:0000256" key="16">
    <source>
        <dbReference type="ARBA" id="ARBA00049428"/>
    </source>
</evidence>
<feature type="transmembrane region" description="Helical" evidence="17">
    <location>
        <begin position="85"/>
        <end position="108"/>
    </location>
</feature>
<comment type="catalytic activity">
    <reaction evidence="7">
        <text>12-hexadecanoyloxy-octadecanoate + H2O = 12-hydroxyoctadecanoate + hexadecanoate + H(+)</text>
        <dbReference type="Rhea" id="RHEA:52056"/>
        <dbReference type="ChEBI" id="CHEBI:7896"/>
        <dbReference type="ChEBI" id="CHEBI:15377"/>
        <dbReference type="ChEBI" id="CHEBI:15378"/>
        <dbReference type="ChEBI" id="CHEBI:83677"/>
        <dbReference type="ChEBI" id="CHEBI:84201"/>
    </reaction>
    <physiologicalReaction direction="left-to-right" evidence="7">
        <dbReference type="Rhea" id="RHEA:52057"/>
    </physiologicalReaction>
</comment>
<name>F6ZF01_MONDO</name>
<evidence type="ECO:0000256" key="7">
    <source>
        <dbReference type="ARBA" id="ARBA00047368"/>
    </source>
</evidence>
<comment type="catalytic activity">
    <reaction evidence="8">
        <text>13-octadecanoyloxy-octadecanoate + H2O = 13-hydroxy-octadecanoate + octadecanoate + H(+)</text>
        <dbReference type="Rhea" id="RHEA:52084"/>
        <dbReference type="ChEBI" id="CHEBI:15377"/>
        <dbReference type="ChEBI" id="CHEBI:15378"/>
        <dbReference type="ChEBI" id="CHEBI:25629"/>
        <dbReference type="ChEBI" id="CHEBI:136304"/>
        <dbReference type="ChEBI" id="CHEBI:136335"/>
    </reaction>
    <physiologicalReaction direction="left-to-right" evidence="8">
        <dbReference type="Rhea" id="RHEA:52085"/>
    </physiologicalReaction>
</comment>
<proteinExistence type="inferred from homology"/>
<dbReference type="InParanoid" id="F6ZF01"/>
<evidence type="ECO:0000256" key="9">
    <source>
        <dbReference type="ARBA" id="ARBA00047863"/>
    </source>
</evidence>
<comment type="subcellular location">
    <subcellularLocation>
        <location evidence="2">Endomembrane system</location>
        <topology evidence="2">Multi-pass membrane protein</topology>
    </subcellularLocation>
</comment>
<evidence type="ECO:0000256" key="15">
    <source>
        <dbReference type="ARBA" id="ARBA00049322"/>
    </source>
</evidence>
<dbReference type="AlphaFoldDB" id="F6ZF01"/>
<dbReference type="STRING" id="13616.ENSMODP00000013209"/>
<reference evidence="18" key="2">
    <citation type="submission" date="2025-08" db="UniProtKB">
        <authorList>
            <consortium name="Ensembl"/>
        </authorList>
    </citation>
    <scope>IDENTIFICATION</scope>
</reference>
<dbReference type="Pfam" id="PF04750">
    <property type="entry name" value="Far-17a_AIG1"/>
    <property type="match status" value="1"/>
</dbReference>
<dbReference type="Ensembl" id="ENSMODT00000013451.3">
    <property type="protein sequence ID" value="ENSMODP00000013209.3"/>
    <property type="gene ID" value="ENSMODG00000010539.3"/>
</dbReference>
<evidence type="ECO:0000256" key="11">
    <source>
        <dbReference type="ARBA" id="ARBA00048701"/>
    </source>
</evidence>
<evidence type="ECO:0000256" key="4">
    <source>
        <dbReference type="ARBA" id="ARBA00022692"/>
    </source>
</evidence>
<keyword evidence="5 17" id="KW-1133">Transmembrane helix</keyword>